<keyword evidence="4" id="KW-1185">Reference proteome</keyword>
<dbReference type="EMBL" id="NMUH01004826">
    <property type="protein sequence ID" value="MQM10942.1"/>
    <property type="molecule type" value="Genomic_DNA"/>
</dbReference>
<evidence type="ECO:0000313" key="4">
    <source>
        <dbReference type="Proteomes" id="UP000652761"/>
    </source>
</evidence>
<dbReference type="PANTHER" id="PTHR33492">
    <property type="entry name" value="OSJNBA0043A12.37 PROTEIN-RELATED"/>
    <property type="match status" value="1"/>
</dbReference>
<feature type="region of interest" description="Disordered" evidence="1">
    <location>
        <begin position="79"/>
        <end position="108"/>
    </location>
</feature>
<evidence type="ECO:0000259" key="2">
    <source>
        <dbReference type="PROSITE" id="PS50090"/>
    </source>
</evidence>
<dbReference type="AlphaFoldDB" id="A0A843WKE4"/>
<dbReference type="PRINTS" id="PR01217">
    <property type="entry name" value="PRICHEXTENSN"/>
</dbReference>
<name>A0A843WKE4_COLES</name>
<proteinExistence type="predicted"/>
<dbReference type="InterPro" id="IPR044822">
    <property type="entry name" value="Myb_DNA-bind_4"/>
</dbReference>
<organism evidence="3 4">
    <name type="scientific">Colocasia esculenta</name>
    <name type="common">Wild taro</name>
    <name type="synonym">Arum esculentum</name>
    <dbReference type="NCBI Taxonomy" id="4460"/>
    <lineage>
        <taxon>Eukaryota</taxon>
        <taxon>Viridiplantae</taxon>
        <taxon>Streptophyta</taxon>
        <taxon>Embryophyta</taxon>
        <taxon>Tracheophyta</taxon>
        <taxon>Spermatophyta</taxon>
        <taxon>Magnoliopsida</taxon>
        <taxon>Liliopsida</taxon>
        <taxon>Araceae</taxon>
        <taxon>Aroideae</taxon>
        <taxon>Colocasieae</taxon>
        <taxon>Colocasia</taxon>
    </lineage>
</organism>
<feature type="region of interest" description="Disordered" evidence="1">
    <location>
        <begin position="1"/>
        <end position="58"/>
    </location>
</feature>
<feature type="compositionally biased region" description="Pro residues" evidence="1">
    <location>
        <begin position="267"/>
        <end position="282"/>
    </location>
</feature>
<protein>
    <recommendedName>
        <fullName evidence="2">Myb-like domain-containing protein</fullName>
    </recommendedName>
</protein>
<dbReference type="InterPro" id="IPR001005">
    <property type="entry name" value="SANT/Myb"/>
</dbReference>
<feature type="compositionally biased region" description="Pro residues" evidence="1">
    <location>
        <begin position="227"/>
        <end position="239"/>
    </location>
</feature>
<dbReference type="OrthoDB" id="1843873at2759"/>
<dbReference type="PROSITE" id="PS50090">
    <property type="entry name" value="MYB_LIKE"/>
    <property type="match status" value="1"/>
</dbReference>
<feature type="domain" description="Myb-like" evidence="2">
    <location>
        <begin position="58"/>
        <end position="142"/>
    </location>
</feature>
<comment type="caution">
    <text evidence="3">The sequence shown here is derived from an EMBL/GenBank/DDBJ whole genome shotgun (WGS) entry which is preliminary data.</text>
</comment>
<feature type="region of interest" description="Disordered" evidence="1">
    <location>
        <begin position="220"/>
        <end position="326"/>
    </location>
</feature>
<accession>A0A843WKE4</accession>
<dbReference type="Proteomes" id="UP000652761">
    <property type="component" value="Unassembled WGS sequence"/>
</dbReference>
<dbReference type="Pfam" id="PF13837">
    <property type="entry name" value="Myb_DNA-bind_4"/>
    <property type="match status" value="1"/>
</dbReference>
<reference evidence="3" key="1">
    <citation type="submission" date="2017-07" db="EMBL/GenBank/DDBJ databases">
        <title>Taro Niue Genome Assembly and Annotation.</title>
        <authorList>
            <person name="Atibalentja N."/>
            <person name="Keating K."/>
            <person name="Fields C.J."/>
        </authorList>
    </citation>
    <scope>NUCLEOTIDE SEQUENCE</scope>
    <source>
        <strain evidence="3">Niue_2</strain>
        <tissue evidence="3">Leaf</tissue>
    </source>
</reference>
<evidence type="ECO:0000256" key="1">
    <source>
        <dbReference type="SAM" id="MobiDB-lite"/>
    </source>
</evidence>
<evidence type="ECO:0000313" key="3">
    <source>
        <dbReference type="EMBL" id="MQM10942.1"/>
    </source>
</evidence>
<gene>
    <name evidence="3" type="ORF">Taro_043841</name>
</gene>
<feature type="compositionally biased region" description="Basic and acidic residues" evidence="1">
    <location>
        <begin position="79"/>
        <end position="94"/>
    </location>
</feature>
<feature type="region of interest" description="Disordered" evidence="1">
    <location>
        <begin position="152"/>
        <end position="175"/>
    </location>
</feature>
<sequence>MSDHPPNSNPNPQPRSAALILPDHHHSPLPSPAGFLPHQAPNANTAPASPNSSTSQLPREYRKGNWTLHETLVLITAKRLDDERRARGTPDAKHQMHQAPPGQSPQNCRSAEQRWKWVENYCWNHQCFRSQNQCNDKWDNLLRDYKKVRDYESRRCSSSSSEGGSGGKVDDKKHNSLAPSYWTMEKHERKERNLPSNLVQDVFQALTDVLNRRNAHKAVVSNTTPLVPRPPPPPPPPLLPASATAPAPPSTLPSLQVQQQVATPTHAPAPLPPPLPPPPPPLLQQGQEQHRQPSVSEMSSSSETDENDREDSDAKRRKTRSLGSSVVRSASVLARALLACEERRDKRHRDLLELEERRLRVEEDRTEMNRQGLAGLIDAVNNLAGAVHALVSDHHRNENSR</sequence>
<dbReference type="Gene3D" id="1.10.10.60">
    <property type="entry name" value="Homeodomain-like"/>
    <property type="match status" value="1"/>
</dbReference>
<dbReference type="SMR" id="A0A843WKE4"/>
<dbReference type="PANTHER" id="PTHR33492:SF11">
    <property type="entry name" value="OS04G0670900 PROTEIN"/>
    <property type="match status" value="1"/>
</dbReference>
<feature type="compositionally biased region" description="Low complexity" evidence="1">
    <location>
        <begin position="40"/>
        <end position="55"/>
    </location>
</feature>